<reference evidence="7 8" key="1">
    <citation type="journal article" date="2011" name="Genome Biol. Evol.">
        <title>Comparative whole genome sequence analysis of the carcinogenic bacterial model pathogen Helicobacter felis.</title>
        <authorList>
            <person name="Arnold I.C."/>
            <person name="Zigova Z."/>
            <person name="Holden M."/>
            <person name="Lawley T.D."/>
            <person name="Rad R."/>
            <person name="Dougan G."/>
            <person name="Falkow S."/>
            <person name="Bentley S.D."/>
            <person name="Muller A."/>
        </authorList>
    </citation>
    <scope>NUCLEOTIDE SEQUENCE [LARGE SCALE GENOMIC DNA]</scope>
    <source>
        <strain evidence="8">ATCC 49179 / CCUG 28539 / NCTC 12436 / CS1</strain>
    </source>
</reference>
<organism evidence="7 8">
    <name type="scientific">Helicobacter felis (strain ATCC 49179 / CCUG 28539 / NCTC 12436 / CS1)</name>
    <dbReference type="NCBI Taxonomy" id="936155"/>
    <lineage>
        <taxon>Bacteria</taxon>
        <taxon>Pseudomonadati</taxon>
        <taxon>Campylobacterota</taxon>
        <taxon>Epsilonproteobacteria</taxon>
        <taxon>Campylobacterales</taxon>
        <taxon>Helicobacteraceae</taxon>
        <taxon>Helicobacter</taxon>
    </lineage>
</organism>
<dbReference type="AlphaFoldDB" id="E7A9L1"/>
<keyword evidence="8" id="KW-1185">Reference proteome</keyword>
<dbReference type="Proteomes" id="UP000007934">
    <property type="component" value="Chromosome"/>
</dbReference>
<dbReference type="PANTHER" id="PTHR42913:SF3">
    <property type="entry name" value="64 KDA MITOCHONDRIAL NADH DEHYDROGENASE (EUROFUNG)"/>
    <property type="match status" value="1"/>
</dbReference>
<evidence type="ECO:0000256" key="5">
    <source>
        <dbReference type="ARBA" id="ARBA00023002"/>
    </source>
</evidence>
<dbReference type="InterPro" id="IPR023753">
    <property type="entry name" value="FAD/NAD-binding_dom"/>
</dbReference>
<name>E7A9L1_HELFC</name>
<dbReference type="GO" id="GO:0019646">
    <property type="term" value="P:aerobic electron transport chain"/>
    <property type="evidence" value="ECO:0007669"/>
    <property type="project" value="TreeGrafter"/>
</dbReference>
<dbReference type="KEGG" id="hfe:HFELIS_04530"/>
<sequence length="375" mass="41298">MVEVLVLGGGYASLSFIKSLPAKARSQYRIRLISQTPLHYFSVLLHEVLAGLKGQYTLPLSEILPKEVEFVQDRILEIQEGLVIGQEGSYRYDKLIVGLGFKSESFGVPGVEACAQSITNFENAQETHQRLLEALQNFQEQRPFSVVVCGAGFSGVELVGALSDTLPIISQGKAFQITCIEAMPTILPMFKPALAQKGFDYLQKIGVAMEMGTKILACKSKGVLVEKEGTQKEILADFLIWTCGVRGSEVIDNSAFLKGVRGRVEVNNFLEPTHLPGKGIFILGDCAGVKTAQGRFYPPTAQLARKMGIYLAKELARTGIGQPKKPFAYTPQGTLCSFGAGYTIGQIGPFYVRSRVATWLKKYIEWNWKRFLLAK</sequence>
<evidence type="ECO:0000313" key="8">
    <source>
        <dbReference type="Proteomes" id="UP000007934"/>
    </source>
</evidence>
<protein>
    <submittedName>
        <fullName evidence="7">Pyridine nucleotide-disulphide oxidoreductase-NADH dehydrogenase</fullName>
    </submittedName>
</protein>
<evidence type="ECO:0000256" key="3">
    <source>
        <dbReference type="ARBA" id="ARBA00022630"/>
    </source>
</evidence>
<dbReference type="GO" id="GO:0003955">
    <property type="term" value="F:NAD(P)H dehydrogenase (quinone) activity"/>
    <property type="evidence" value="ECO:0007669"/>
    <property type="project" value="TreeGrafter"/>
</dbReference>
<comment type="cofactor">
    <cofactor evidence="1">
        <name>FAD</name>
        <dbReference type="ChEBI" id="CHEBI:57692"/>
    </cofactor>
</comment>
<keyword evidence="4" id="KW-0274">FAD</keyword>
<dbReference type="PANTHER" id="PTHR42913">
    <property type="entry name" value="APOPTOSIS-INDUCING FACTOR 1"/>
    <property type="match status" value="1"/>
</dbReference>
<feature type="domain" description="FAD/NAD(P)-binding" evidence="6">
    <location>
        <begin position="3"/>
        <end position="308"/>
    </location>
</feature>
<dbReference type="InterPro" id="IPR051169">
    <property type="entry name" value="NADH-Q_oxidoreductase"/>
</dbReference>
<evidence type="ECO:0000256" key="1">
    <source>
        <dbReference type="ARBA" id="ARBA00001974"/>
    </source>
</evidence>
<dbReference type="Gene3D" id="3.50.50.100">
    <property type="match status" value="1"/>
</dbReference>
<gene>
    <name evidence="7" type="ordered locus">Hfelis_04530</name>
</gene>
<dbReference type="eggNOG" id="COG1252">
    <property type="taxonomic scope" value="Bacteria"/>
</dbReference>
<comment type="similarity">
    <text evidence="2">Belongs to the NADH dehydrogenase family.</text>
</comment>
<evidence type="ECO:0000259" key="6">
    <source>
        <dbReference type="Pfam" id="PF07992"/>
    </source>
</evidence>
<keyword evidence="3" id="KW-0285">Flavoprotein</keyword>
<evidence type="ECO:0000256" key="4">
    <source>
        <dbReference type="ARBA" id="ARBA00022827"/>
    </source>
</evidence>
<proteinExistence type="inferred from homology"/>
<dbReference type="STRING" id="936155.HFELIS_04530"/>
<dbReference type="InterPro" id="IPR036188">
    <property type="entry name" value="FAD/NAD-bd_sf"/>
</dbReference>
<dbReference type="SUPFAM" id="SSF51905">
    <property type="entry name" value="FAD/NAD(P)-binding domain"/>
    <property type="match status" value="1"/>
</dbReference>
<dbReference type="HOGENOM" id="CLU_021377_7_2_7"/>
<accession>E7A9L1</accession>
<evidence type="ECO:0000256" key="2">
    <source>
        <dbReference type="ARBA" id="ARBA00005272"/>
    </source>
</evidence>
<dbReference type="RefSeq" id="WP_013468907.1">
    <property type="nucleotide sequence ID" value="NC_014810.2"/>
</dbReference>
<dbReference type="GeneID" id="36134193"/>
<evidence type="ECO:0000313" key="7">
    <source>
        <dbReference type="EMBL" id="CBY82537.1"/>
    </source>
</evidence>
<dbReference type="EMBL" id="FQ670179">
    <property type="protein sequence ID" value="CBY82537.1"/>
    <property type="molecule type" value="Genomic_DNA"/>
</dbReference>
<keyword evidence="5" id="KW-0560">Oxidoreductase</keyword>
<dbReference type="Pfam" id="PF07992">
    <property type="entry name" value="Pyr_redox_2"/>
    <property type="match status" value="1"/>
</dbReference>